<feature type="transmembrane region" description="Helical" evidence="6">
    <location>
        <begin position="376"/>
        <end position="397"/>
    </location>
</feature>
<evidence type="ECO:0000256" key="1">
    <source>
        <dbReference type="ARBA" id="ARBA00004141"/>
    </source>
</evidence>
<evidence type="ECO:0000313" key="9">
    <source>
        <dbReference type="Proteomes" id="UP000184356"/>
    </source>
</evidence>
<dbReference type="STRING" id="1036612.A0A1L9T4R6"/>
<dbReference type="Proteomes" id="UP000184356">
    <property type="component" value="Unassembled WGS sequence"/>
</dbReference>
<dbReference type="GO" id="GO:0015179">
    <property type="term" value="F:L-amino acid transmembrane transporter activity"/>
    <property type="evidence" value="ECO:0007669"/>
    <property type="project" value="TreeGrafter"/>
</dbReference>
<evidence type="ECO:0000313" key="8">
    <source>
        <dbReference type="EMBL" id="OJJ54440.1"/>
    </source>
</evidence>
<dbReference type="FunFam" id="1.20.1740.10:FF:000039">
    <property type="entry name" value="Neutral amino acid transporter (Eurofung)"/>
    <property type="match status" value="1"/>
</dbReference>
<feature type="transmembrane region" description="Helical" evidence="6">
    <location>
        <begin position="128"/>
        <end position="149"/>
    </location>
</feature>
<feature type="domain" description="Amino acid transporter transmembrane" evidence="7">
    <location>
        <begin position="48"/>
        <end position="432"/>
    </location>
</feature>
<feature type="transmembrane region" description="Helical" evidence="6">
    <location>
        <begin position="51"/>
        <end position="73"/>
    </location>
</feature>
<dbReference type="EMBL" id="KV878594">
    <property type="protein sequence ID" value="OJJ54440.1"/>
    <property type="molecule type" value="Genomic_DNA"/>
</dbReference>
<dbReference type="PANTHER" id="PTHR22950:SF668">
    <property type="entry name" value="AMINO ACID TRANSPORTER (EUROFUNG)"/>
    <property type="match status" value="1"/>
</dbReference>
<gene>
    <name evidence="8" type="ORF">ASPSYDRAFT_93361</name>
</gene>
<feature type="transmembrane region" description="Helical" evidence="6">
    <location>
        <begin position="155"/>
        <end position="178"/>
    </location>
</feature>
<evidence type="ECO:0000256" key="4">
    <source>
        <dbReference type="ARBA" id="ARBA00022989"/>
    </source>
</evidence>
<comment type="subcellular location">
    <subcellularLocation>
        <location evidence="1">Membrane</location>
        <topology evidence="1">Multi-pass membrane protein</topology>
    </subcellularLocation>
</comment>
<comment type="similarity">
    <text evidence="2">Belongs to the amino acid/polyamine transporter 2 family.</text>
</comment>
<proteinExistence type="inferred from homology"/>
<name>A0A1L9T4R6_9EURO</name>
<dbReference type="GO" id="GO:0016020">
    <property type="term" value="C:membrane"/>
    <property type="evidence" value="ECO:0007669"/>
    <property type="project" value="UniProtKB-SubCell"/>
</dbReference>
<evidence type="ECO:0000259" key="7">
    <source>
        <dbReference type="Pfam" id="PF01490"/>
    </source>
</evidence>
<protein>
    <recommendedName>
        <fullName evidence="7">Amino acid transporter transmembrane domain-containing protein</fullName>
    </recommendedName>
</protein>
<keyword evidence="4 6" id="KW-1133">Transmembrane helix</keyword>
<evidence type="ECO:0000256" key="2">
    <source>
        <dbReference type="ARBA" id="ARBA00008066"/>
    </source>
</evidence>
<dbReference type="PANTHER" id="PTHR22950">
    <property type="entry name" value="AMINO ACID TRANSPORTER"/>
    <property type="match status" value="1"/>
</dbReference>
<organism evidence="8 9">
    <name type="scientific">Aspergillus sydowii CBS 593.65</name>
    <dbReference type="NCBI Taxonomy" id="1036612"/>
    <lineage>
        <taxon>Eukaryota</taxon>
        <taxon>Fungi</taxon>
        <taxon>Dikarya</taxon>
        <taxon>Ascomycota</taxon>
        <taxon>Pezizomycotina</taxon>
        <taxon>Eurotiomycetes</taxon>
        <taxon>Eurotiomycetidae</taxon>
        <taxon>Eurotiales</taxon>
        <taxon>Aspergillaceae</taxon>
        <taxon>Aspergillus</taxon>
        <taxon>Aspergillus subgen. Nidulantes</taxon>
    </lineage>
</organism>
<feature type="transmembrane region" description="Helical" evidence="6">
    <location>
        <begin position="79"/>
        <end position="100"/>
    </location>
</feature>
<dbReference type="VEuPathDB" id="FungiDB:ASPSYDRAFT_93361"/>
<evidence type="ECO:0000256" key="6">
    <source>
        <dbReference type="SAM" id="Phobius"/>
    </source>
</evidence>
<reference evidence="9" key="1">
    <citation type="journal article" date="2017" name="Genome Biol.">
        <title>Comparative genomics reveals high biological diversity and specific adaptations in the industrially and medically important fungal genus Aspergillus.</title>
        <authorList>
            <person name="de Vries R.P."/>
            <person name="Riley R."/>
            <person name="Wiebenga A."/>
            <person name="Aguilar-Osorio G."/>
            <person name="Amillis S."/>
            <person name="Uchima C.A."/>
            <person name="Anderluh G."/>
            <person name="Asadollahi M."/>
            <person name="Askin M."/>
            <person name="Barry K."/>
            <person name="Battaglia E."/>
            <person name="Bayram O."/>
            <person name="Benocci T."/>
            <person name="Braus-Stromeyer S.A."/>
            <person name="Caldana C."/>
            <person name="Canovas D."/>
            <person name="Cerqueira G.C."/>
            <person name="Chen F."/>
            <person name="Chen W."/>
            <person name="Choi C."/>
            <person name="Clum A."/>
            <person name="Dos Santos R.A."/>
            <person name="Damasio A.R."/>
            <person name="Diallinas G."/>
            <person name="Emri T."/>
            <person name="Fekete E."/>
            <person name="Flipphi M."/>
            <person name="Freyberg S."/>
            <person name="Gallo A."/>
            <person name="Gournas C."/>
            <person name="Habgood R."/>
            <person name="Hainaut M."/>
            <person name="Harispe M.L."/>
            <person name="Henrissat B."/>
            <person name="Hilden K.S."/>
            <person name="Hope R."/>
            <person name="Hossain A."/>
            <person name="Karabika E."/>
            <person name="Karaffa L."/>
            <person name="Karanyi Z."/>
            <person name="Krasevec N."/>
            <person name="Kuo A."/>
            <person name="Kusch H."/>
            <person name="LaButti K."/>
            <person name="Lagendijk E.L."/>
            <person name="Lapidus A."/>
            <person name="Levasseur A."/>
            <person name="Lindquist E."/>
            <person name="Lipzen A."/>
            <person name="Logrieco A.F."/>
            <person name="MacCabe A."/>
            <person name="Maekelae M.R."/>
            <person name="Malavazi I."/>
            <person name="Melin P."/>
            <person name="Meyer V."/>
            <person name="Mielnichuk N."/>
            <person name="Miskei M."/>
            <person name="Molnar A.P."/>
            <person name="Mule G."/>
            <person name="Ngan C.Y."/>
            <person name="Orejas M."/>
            <person name="Orosz E."/>
            <person name="Ouedraogo J.P."/>
            <person name="Overkamp K.M."/>
            <person name="Park H.-S."/>
            <person name="Perrone G."/>
            <person name="Piumi F."/>
            <person name="Punt P.J."/>
            <person name="Ram A.F."/>
            <person name="Ramon A."/>
            <person name="Rauscher S."/>
            <person name="Record E."/>
            <person name="Riano-Pachon D.M."/>
            <person name="Robert V."/>
            <person name="Roehrig J."/>
            <person name="Ruller R."/>
            <person name="Salamov A."/>
            <person name="Salih N.S."/>
            <person name="Samson R.A."/>
            <person name="Sandor E."/>
            <person name="Sanguinetti M."/>
            <person name="Schuetze T."/>
            <person name="Sepcic K."/>
            <person name="Shelest E."/>
            <person name="Sherlock G."/>
            <person name="Sophianopoulou V."/>
            <person name="Squina F.M."/>
            <person name="Sun H."/>
            <person name="Susca A."/>
            <person name="Todd R.B."/>
            <person name="Tsang A."/>
            <person name="Unkles S.E."/>
            <person name="van de Wiele N."/>
            <person name="van Rossen-Uffink D."/>
            <person name="Oliveira J.V."/>
            <person name="Vesth T.C."/>
            <person name="Visser J."/>
            <person name="Yu J.-H."/>
            <person name="Zhou M."/>
            <person name="Andersen M.R."/>
            <person name="Archer D.B."/>
            <person name="Baker S.E."/>
            <person name="Benoit I."/>
            <person name="Brakhage A.A."/>
            <person name="Braus G.H."/>
            <person name="Fischer R."/>
            <person name="Frisvad J.C."/>
            <person name="Goldman G.H."/>
            <person name="Houbraken J."/>
            <person name="Oakley B."/>
            <person name="Pocsi I."/>
            <person name="Scazzocchio C."/>
            <person name="Seiboth B."/>
            <person name="vanKuyk P.A."/>
            <person name="Wortman J."/>
            <person name="Dyer P.S."/>
            <person name="Grigoriev I.V."/>
        </authorList>
    </citation>
    <scope>NUCLEOTIDE SEQUENCE [LARGE SCALE GENOMIC DNA]</scope>
    <source>
        <strain evidence="9">CBS 593.65</strain>
    </source>
</reference>
<keyword evidence="9" id="KW-1185">Reference proteome</keyword>
<evidence type="ECO:0000256" key="5">
    <source>
        <dbReference type="ARBA" id="ARBA00023136"/>
    </source>
</evidence>
<feature type="transmembrane region" description="Helical" evidence="6">
    <location>
        <begin position="228"/>
        <end position="250"/>
    </location>
</feature>
<feature type="transmembrane region" description="Helical" evidence="6">
    <location>
        <begin position="262"/>
        <end position="283"/>
    </location>
</feature>
<dbReference type="Pfam" id="PF01490">
    <property type="entry name" value="Aa_trans"/>
    <property type="match status" value="1"/>
</dbReference>
<keyword evidence="5 6" id="KW-0472">Membrane</keyword>
<feature type="transmembrane region" description="Helical" evidence="6">
    <location>
        <begin position="409"/>
        <end position="432"/>
    </location>
</feature>
<dbReference type="OrthoDB" id="294730at2759"/>
<evidence type="ECO:0000256" key="3">
    <source>
        <dbReference type="ARBA" id="ARBA00022692"/>
    </source>
</evidence>
<feature type="transmembrane region" description="Helical" evidence="6">
    <location>
        <begin position="303"/>
        <end position="322"/>
    </location>
</feature>
<sequence>MHSNLPQAYDAGFTHDDDDADVKKKELQEPPANDPFGNEAGGEVQYRTMKWWNCGMLMVAETISLGILSLPSAVATLGIVPGLIIILGLSGISWYTGYIIGQFKLRYPQVHSMADAGEILMGRFGRELLDFCQLALLIFMMASHLLTFTVTLNTITNHGTCTIVFGVVGLVVSFIGALPRTLGKVYYMSIASFISIAAATIAIMITLGVDAPDHVEIHVITHPSFADAFMAVTQIVFAYIAHIAYFGFISEMSNPRDFPKSLTMLQILDTTMYAVTSMVIYHYAGPDVKSPALSSAGPLMKKVAYGLAIPTVLIAGIIFGHIASKNIYVRIFRGSEHMHKRSFLSVGTWVGIALALWTIARIIAESIPVFNDLLSLISSLFASWFCYGLPAIFWLFMNRGRYTSSPSKIFLTIVNLCIVAIACAICGLGLYVSGRSIHNNASTASWTCANNAD</sequence>
<dbReference type="Gene3D" id="1.20.1740.10">
    <property type="entry name" value="Amino acid/polyamine transporter I"/>
    <property type="match status" value="1"/>
</dbReference>
<dbReference type="RefSeq" id="XP_040698246.1">
    <property type="nucleotide sequence ID" value="XM_040852820.1"/>
</dbReference>
<feature type="transmembrane region" description="Helical" evidence="6">
    <location>
        <begin position="343"/>
        <end position="364"/>
    </location>
</feature>
<dbReference type="AlphaFoldDB" id="A0A1L9T4R6"/>
<dbReference type="GeneID" id="63768893"/>
<keyword evidence="3 6" id="KW-0812">Transmembrane</keyword>
<dbReference type="InterPro" id="IPR013057">
    <property type="entry name" value="AA_transpt_TM"/>
</dbReference>
<feature type="transmembrane region" description="Helical" evidence="6">
    <location>
        <begin position="185"/>
        <end position="208"/>
    </location>
</feature>
<accession>A0A1L9T4R6</accession>